<dbReference type="Proteomes" id="UP000037237">
    <property type="component" value="Unassembled WGS sequence"/>
</dbReference>
<name>A0A0M0BRM7_9ARCH</name>
<evidence type="ECO:0000313" key="3">
    <source>
        <dbReference type="Proteomes" id="UP000037237"/>
    </source>
</evidence>
<dbReference type="InterPro" id="IPR031876">
    <property type="entry name" value="DUF4760"/>
</dbReference>
<feature type="transmembrane region" description="Helical" evidence="1">
    <location>
        <begin position="6"/>
        <end position="25"/>
    </location>
</feature>
<dbReference type="EMBL" id="LFWU01000103">
    <property type="protein sequence ID" value="KON31253.1"/>
    <property type="molecule type" value="Genomic_DNA"/>
</dbReference>
<reference evidence="2 3" key="1">
    <citation type="submission" date="2015-06" db="EMBL/GenBank/DDBJ databases">
        <title>New insights into the roles of widespread benthic archaea in carbon and nitrogen cycling.</title>
        <authorList>
            <person name="Lazar C.S."/>
            <person name="Baker B.J."/>
            <person name="Seitz K.W."/>
            <person name="Hyde A.S."/>
            <person name="Dick G.J."/>
            <person name="Hinrichs K.-U."/>
            <person name="Teske A.P."/>
        </authorList>
    </citation>
    <scope>NUCLEOTIDE SEQUENCE [LARGE SCALE GENOMIC DNA]</scope>
    <source>
        <strain evidence="2">SG8-32-1</strain>
    </source>
</reference>
<evidence type="ECO:0000256" key="1">
    <source>
        <dbReference type="SAM" id="Phobius"/>
    </source>
</evidence>
<keyword evidence="1" id="KW-1133">Transmembrane helix</keyword>
<sequence>MLDIPTISAVVAAISVVVGVIFAIFQMRDAAKTRHTELIIQLNPALKVTSSEITEAISKIWNLKFRNYEEYLEKYGDPLSDKAFYTVTEYYGAIGFLLHRQLIDVDIIEYLLSGSTSRVWEKLKPVIDAMRKRHMPELFEWFEYLHIEMQKRKQTQQAQ</sequence>
<comment type="caution">
    <text evidence="2">The sequence shown here is derived from an EMBL/GenBank/DDBJ whole genome shotgun (WGS) entry which is preliminary data.</text>
</comment>
<accession>A0A0M0BRM7</accession>
<keyword evidence="1" id="KW-0812">Transmembrane</keyword>
<gene>
    <name evidence="2" type="ORF">AC477_04285</name>
</gene>
<proteinExistence type="predicted"/>
<protein>
    <recommendedName>
        <fullName evidence="4">DUF4760 domain-containing protein</fullName>
    </recommendedName>
</protein>
<dbReference type="AlphaFoldDB" id="A0A0M0BRM7"/>
<dbReference type="Pfam" id="PF15956">
    <property type="entry name" value="DUF4760"/>
    <property type="match status" value="1"/>
</dbReference>
<keyword evidence="1" id="KW-0472">Membrane</keyword>
<evidence type="ECO:0008006" key="4">
    <source>
        <dbReference type="Google" id="ProtNLM"/>
    </source>
</evidence>
<organism evidence="2 3">
    <name type="scientific">miscellaneous Crenarchaeota group-1 archaeon SG8-32-1</name>
    <dbReference type="NCBI Taxonomy" id="1685124"/>
    <lineage>
        <taxon>Archaea</taxon>
        <taxon>Candidatus Bathyarchaeota</taxon>
        <taxon>MCG-1</taxon>
    </lineage>
</organism>
<evidence type="ECO:0000313" key="2">
    <source>
        <dbReference type="EMBL" id="KON31253.1"/>
    </source>
</evidence>